<dbReference type="InterPro" id="IPR050883">
    <property type="entry name" value="PNGase"/>
</dbReference>
<dbReference type="InterPro" id="IPR008928">
    <property type="entry name" value="6-hairpin_glycosidase_sf"/>
</dbReference>
<evidence type="ECO:0000256" key="3">
    <source>
        <dbReference type="ARBA" id="ARBA00022837"/>
    </source>
</evidence>
<evidence type="ECO:0000313" key="5">
    <source>
        <dbReference type="EMBL" id="SKA10522.1"/>
    </source>
</evidence>
<reference evidence="6" key="1">
    <citation type="submission" date="2017-02" db="EMBL/GenBank/DDBJ databases">
        <authorList>
            <person name="Varghese N."/>
            <person name="Submissions S."/>
        </authorList>
    </citation>
    <scope>NUCLEOTIDE SEQUENCE [LARGE SCALE GENOMIC DNA]</scope>
    <source>
        <strain evidence="6">DSM 22224</strain>
    </source>
</reference>
<dbReference type="PANTHER" id="PTHR12143:SF43">
    <property type="entry name" value="PUTATIVE-RELATED"/>
    <property type="match status" value="1"/>
</dbReference>
<accession>A0A1T4R382</accession>
<protein>
    <submittedName>
        <fullName evidence="5">Alpha-1,2-mannosidase, putative</fullName>
    </submittedName>
</protein>
<dbReference type="GO" id="GO:0006516">
    <property type="term" value="P:glycoprotein catabolic process"/>
    <property type="evidence" value="ECO:0007669"/>
    <property type="project" value="TreeGrafter"/>
</dbReference>
<dbReference type="InterPro" id="IPR014718">
    <property type="entry name" value="GH-type_carb-bd"/>
</dbReference>
<dbReference type="PANTHER" id="PTHR12143">
    <property type="entry name" value="PEPTIDE N-GLYCANASE PNGASE -RELATED"/>
    <property type="match status" value="1"/>
</dbReference>
<dbReference type="GO" id="GO:0000224">
    <property type="term" value="F:peptide-N4-(N-acetyl-beta-glucosaminyl)asparagine amidase activity"/>
    <property type="evidence" value="ECO:0007669"/>
    <property type="project" value="TreeGrafter"/>
</dbReference>
<name>A0A1T4R382_9BACT</name>
<organism evidence="5 6">
    <name type="scientific">Chitinophaga eiseniae</name>
    <dbReference type="NCBI Taxonomy" id="634771"/>
    <lineage>
        <taxon>Bacteria</taxon>
        <taxon>Pseudomonadati</taxon>
        <taxon>Bacteroidota</taxon>
        <taxon>Chitinophagia</taxon>
        <taxon>Chitinophagales</taxon>
        <taxon>Chitinophagaceae</taxon>
        <taxon>Chitinophaga</taxon>
    </lineage>
</organism>
<dbReference type="OrthoDB" id="9804511at2"/>
<sequence>MAYDPAQEVIRPWYYSTMLVEDCIRVEFAPGCKTGVYRFSFRENADRKLLFTVPLTFSGNTFTARTFFHGDVPVYVYGRFNTAITAGLVSDTLFYARFPHRKERAVVLQYAVSYVSTAQAKQNFQKEMAGRDMEAVVAAGRCRWHAVAAQIQVEGGTQAERRSFYTALYRCHERMVNITEDSVYYSGYNKKVNQARRPFYVDDATWDTYQALHPLRMILHPQQEEDMLDAYVTMYEQSGWMPTFPRLYGDHPCMNGFHSTIVFLDAWRRVCIGMTTSGCLRPAQKISGSCGMTVFFFFCRKTAPADGSRLILHGMVVRGA</sequence>
<feature type="domain" description="Glycosyl hydrolase family 92" evidence="4">
    <location>
        <begin position="119"/>
        <end position="269"/>
    </location>
</feature>
<dbReference type="Gene3D" id="1.20.1050.60">
    <property type="entry name" value="alpha-1,2-mannosidase"/>
    <property type="match status" value="1"/>
</dbReference>
<dbReference type="SUPFAM" id="SSF48208">
    <property type="entry name" value="Six-hairpin glycosidases"/>
    <property type="match status" value="1"/>
</dbReference>
<comment type="cofactor">
    <cofactor evidence="1">
        <name>Ca(2+)</name>
        <dbReference type="ChEBI" id="CHEBI:29108"/>
    </cofactor>
</comment>
<dbReference type="STRING" id="634771.SAMN04488128_102807"/>
<comment type="subunit">
    <text evidence="2">Monomer.</text>
</comment>
<dbReference type="AlphaFoldDB" id="A0A1T4R382"/>
<evidence type="ECO:0000259" key="4">
    <source>
        <dbReference type="Pfam" id="PF07971"/>
    </source>
</evidence>
<dbReference type="InterPro" id="IPR012939">
    <property type="entry name" value="Glyco_hydro_92"/>
</dbReference>
<keyword evidence="3" id="KW-0106">Calcium</keyword>
<dbReference type="GO" id="GO:0030246">
    <property type="term" value="F:carbohydrate binding"/>
    <property type="evidence" value="ECO:0007669"/>
    <property type="project" value="InterPro"/>
</dbReference>
<dbReference type="Pfam" id="PF07971">
    <property type="entry name" value="Glyco_hydro_92"/>
    <property type="match status" value="1"/>
</dbReference>
<dbReference type="Gene3D" id="2.70.98.10">
    <property type="match status" value="1"/>
</dbReference>
<keyword evidence="6" id="KW-1185">Reference proteome</keyword>
<evidence type="ECO:0000313" key="6">
    <source>
        <dbReference type="Proteomes" id="UP000190367"/>
    </source>
</evidence>
<dbReference type="Gene3D" id="3.30.2080.10">
    <property type="entry name" value="GH92 mannosidase domain"/>
    <property type="match status" value="1"/>
</dbReference>
<gene>
    <name evidence="5" type="ORF">SAMN04488128_102807</name>
</gene>
<dbReference type="GO" id="GO:0005829">
    <property type="term" value="C:cytosol"/>
    <property type="evidence" value="ECO:0007669"/>
    <property type="project" value="TreeGrafter"/>
</dbReference>
<proteinExistence type="predicted"/>
<dbReference type="Proteomes" id="UP000190367">
    <property type="component" value="Unassembled WGS sequence"/>
</dbReference>
<evidence type="ECO:0000256" key="2">
    <source>
        <dbReference type="ARBA" id="ARBA00011245"/>
    </source>
</evidence>
<evidence type="ECO:0000256" key="1">
    <source>
        <dbReference type="ARBA" id="ARBA00001913"/>
    </source>
</evidence>
<dbReference type="GO" id="GO:0005975">
    <property type="term" value="P:carbohydrate metabolic process"/>
    <property type="evidence" value="ECO:0007669"/>
    <property type="project" value="InterPro"/>
</dbReference>
<dbReference type="EMBL" id="FUWZ01000002">
    <property type="protein sequence ID" value="SKA10522.1"/>
    <property type="molecule type" value="Genomic_DNA"/>
</dbReference>